<evidence type="ECO:0000313" key="7">
    <source>
        <dbReference type="EMBL" id="CAG9318341.1"/>
    </source>
</evidence>
<evidence type="ECO:0000259" key="6">
    <source>
        <dbReference type="PROSITE" id="PS50011"/>
    </source>
</evidence>
<evidence type="ECO:0000256" key="1">
    <source>
        <dbReference type="ARBA" id="ARBA00022527"/>
    </source>
</evidence>
<dbReference type="PANTHER" id="PTHR24353">
    <property type="entry name" value="CYCLIC NUCLEOTIDE-DEPENDENT PROTEIN KINASE"/>
    <property type="match status" value="1"/>
</dbReference>
<dbReference type="SUPFAM" id="SSF56112">
    <property type="entry name" value="Protein kinase-like (PK-like)"/>
    <property type="match status" value="1"/>
</dbReference>
<keyword evidence="8" id="KW-1185">Reference proteome</keyword>
<dbReference type="GO" id="GO:0004691">
    <property type="term" value="F:cAMP-dependent protein kinase activity"/>
    <property type="evidence" value="ECO:0007669"/>
    <property type="project" value="TreeGrafter"/>
</dbReference>
<feature type="domain" description="Protein kinase" evidence="6">
    <location>
        <begin position="80"/>
        <end position="325"/>
    </location>
</feature>
<dbReference type="CDD" id="cd05123">
    <property type="entry name" value="STKc_AGC"/>
    <property type="match status" value="1"/>
</dbReference>
<keyword evidence="1" id="KW-0723">Serine/threonine-protein kinase</keyword>
<dbReference type="SMART" id="SM00220">
    <property type="entry name" value="S_TKc"/>
    <property type="match status" value="1"/>
</dbReference>
<keyword evidence="4" id="KW-0418">Kinase</keyword>
<evidence type="ECO:0000256" key="3">
    <source>
        <dbReference type="ARBA" id="ARBA00022741"/>
    </source>
</evidence>
<dbReference type="InterPro" id="IPR011009">
    <property type="entry name" value="Kinase-like_dom_sf"/>
</dbReference>
<organism evidence="7 8">
    <name type="scientific">Blepharisma stoltei</name>
    <dbReference type="NCBI Taxonomy" id="1481888"/>
    <lineage>
        <taxon>Eukaryota</taxon>
        <taxon>Sar</taxon>
        <taxon>Alveolata</taxon>
        <taxon>Ciliophora</taxon>
        <taxon>Postciliodesmatophora</taxon>
        <taxon>Heterotrichea</taxon>
        <taxon>Heterotrichida</taxon>
        <taxon>Blepharismidae</taxon>
        <taxon>Blepharisma</taxon>
    </lineage>
</organism>
<evidence type="ECO:0000256" key="5">
    <source>
        <dbReference type="ARBA" id="ARBA00022840"/>
    </source>
</evidence>
<accession>A0AAU9JC81</accession>
<keyword evidence="5" id="KW-0067">ATP-binding</keyword>
<evidence type="ECO:0000256" key="2">
    <source>
        <dbReference type="ARBA" id="ARBA00022679"/>
    </source>
</evidence>
<dbReference type="InterPro" id="IPR045270">
    <property type="entry name" value="STKc_AGC"/>
</dbReference>
<name>A0AAU9JC81_9CILI</name>
<gene>
    <name evidence="7" type="ORF">BSTOLATCC_MIC20815</name>
</gene>
<sequence>MDMIESPIKRSSTLPDLYPAKLKHSPALKAVSKHIKLPTERPLKLKPLNSLIISKPTKPVLSVSNKATWDLRASYSMGDLKLGKCLGRGTQGRVVLATIKDKECAVKIMHKAEKKAGELEWNILSSSKSPFLISSYGKINDKDHMYLILELMEGGDLFHLIRKRKLNPTEISFICAEIVLALEHLHSLGVVYRDLKPENVMIDSSGHIKLVDFGLSKVIGDERACTTCGSPEYMAPEVIRKQAYSYSADWWSFGILVYELFHGYTPFKGETSAETYENILEGEISFSRVDIVAENFIRSLLNPDPKLRLGHSESDIFRIKRHSFFRKIDWAATQEKSQSLLNKNH</sequence>
<dbReference type="Proteomes" id="UP001162131">
    <property type="component" value="Unassembled WGS sequence"/>
</dbReference>
<keyword evidence="3" id="KW-0547">Nucleotide-binding</keyword>
<dbReference type="EMBL" id="CAJZBQ010000020">
    <property type="protein sequence ID" value="CAG9318341.1"/>
    <property type="molecule type" value="Genomic_DNA"/>
</dbReference>
<comment type="caution">
    <text evidence="7">The sequence shown here is derived from an EMBL/GenBank/DDBJ whole genome shotgun (WGS) entry which is preliminary data.</text>
</comment>
<reference evidence="7" key="1">
    <citation type="submission" date="2021-09" db="EMBL/GenBank/DDBJ databases">
        <authorList>
            <consortium name="AG Swart"/>
            <person name="Singh M."/>
            <person name="Singh A."/>
            <person name="Seah K."/>
            <person name="Emmerich C."/>
        </authorList>
    </citation>
    <scope>NUCLEOTIDE SEQUENCE</scope>
    <source>
        <strain evidence="7">ATCC30299</strain>
    </source>
</reference>
<evidence type="ECO:0000256" key="4">
    <source>
        <dbReference type="ARBA" id="ARBA00022777"/>
    </source>
</evidence>
<dbReference type="Pfam" id="PF00069">
    <property type="entry name" value="Pkinase"/>
    <property type="match status" value="1"/>
</dbReference>
<dbReference type="FunFam" id="1.10.510.10:FF:000465">
    <property type="entry name" value="Non-specific serine/threonine protein kinase"/>
    <property type="match status" value="1"/>
</dbReference>
<dbReference type="InterPro" id="IPR000719">
    <property type="entry name" value="Prot_kinase_dom"/>
</dbReference>
<dbReference type="AlphaFoldDB" id="A0AAU9JC81"/>
<proteinExistence type="predicted"/>
<dbReference type="Gene3D" id="3.30.200.20">
    <property type="entry name" value="Phosphorylase Kinase, domain 1"/>
    <property type="match status" value="1"/>
</dbReference>
<evidence type="ECO:0000313" key="8">
    <source>
        <dbReference type="Proteomes" id="UP001162131"/>
    </source>
</evidence>
<protein>
    <recommendedName>
        <fullName evidence="6">Protein kinase domain-containing protein</fullName>
    </recommendedName>
</protein>
<dbReference type="PANTHER" id="PTHR24353:SF37">
    <property type="entry name" value="CAMP-DEPENDENT PROTEIN KINASE CATALYTIC SUBUNIT PRKX"/>
    <property type="match status" value="1"/>
</dbReference>
<dbReference type="PROSITE" id="PS50011">
    <property type="entry name" value="PROTEIN_KINASE_DOM"/>
    <property type="match status" value="1"/>
</dbReference>
<dbReference type="PROSITE" id="PS00108">
    <property type="entry name" value="PROTEIN_KINASE_ST"/>
    <property type="match status" value="1"/>
</dbReference>
<dbReference type="GO" id="GO:0005952">
    <property type="term" value="C:cAMP-dependent protein kinase complex"/>
    <property type="evidence" value="ECO:0007669"/>
    <property type="project" value="TreeGrafter"/>
</dbReference>
<dbReference type="InterPro" id="IPR008271">
    <property type="entry name" value="Ser/Thr_kinase_AS"/>
</dbReference>
<dbReference type="Gene3D" id="1.10.510.10">
    <property type="entry name" value="Transferase(Phosphotransferase) domain 1"/>
    <property type="match status" value="1"/>
</dbReference>
<keyword evidence="2" id="KW-0808">Transferase</keyword>
<dbReference type="GO" id="GO:0005524">
    <property type="term" value="F:ATP binding"/>
    <property type="evidence" value="ECO:0007669"/>
    <property type="project" value="UniProtKB-KW"/>
</dbReference>